<dbReference type="GO" id="GO:0051607">
    <property type="term" value="P:defense response to virus"/>
    <property type="evidence" value="ECO:0007669"/>
    <property type="project" value="UniProtKB-KW"/>
</dbReference>
<dbReference type="PANTHER" id="PTHR37168:SF1">
    <property type="entry name" value="CRISPR-ASSOCIATED EXONUCLEASE CAS4"/>
    <property type="match status" value="1"/>
</dbReference>
<proteinExistence type="inferred from homology"/>
<evidence type="ECO:0000313" key="12">
    <source>
        <dbReference type="Proteomes" id="UP000001733"/>
    </source>
</evidence>
<dbReference type="InterPro" id="IPR013343">
    <property type="entry name" value="CRISPR-assoc_prot_Cas4"/>
</dbReference>
<comment type="similarity">
    <text evidence="9">Belongs to the CRISPR-associated exonuclease Cas4 family.</text>
</comment>
<evidence type="ECO:0000256" key="9">
    <source>
        <dbReference type="RuleBase" id="RU365022"/>
    </source>
</evidence>
<evidence type="ECO:0000313" key="11">
    <source>
        <dbReference type="EMBL" id="ACI20136.1"/>
    </source>
</evidence>
<accession>B5YAX7</accession>
<evidence type="ECO:0000256" key="6">
    <source>
        <dbReference type="ARBA" id="ARBA00023014"/>
    </source>
</evidence>
<dbReference type="eggNOG" id="COG1468">
    <property type="taxonomic scope" value="Bacteria"/>
</dbReference>
<keyword evidence="3 9" id="KW-0378">Hydrolase</keyword>
<feature type="domain" description="DUF83" evidence="10">
    <location>
        <begin position="11"/>
        <end position="168"/>
    </location>
</feature>
<dbReference type="KEGG" id="dth:DICTH_0063"/>
<evidence type="ECO:0000256" key="8">
    <source>
        <dbReference type="ARBA" id="ARBA00023211"/>
    </source>
</evidence>
<dbReference type="InterPro" id="IPR022765">
    <property type="entry name" value="Dna2/Cas4_DUF83"/>
</dbReference>
<protein>
    <recommendedName>
        <fullName evidence="9">CRISPR-associated exonuclease Cas4</fullName>
        <ecNumber evidence="9">3.1.12.1</ecNumber>
    </recommendedName>
</protein>
<dbReference type="InterPro" id="IPR011604">
    <property type="entry name" value="PDDEXK-like_dom_sf"/>
</dbReference>
<evidence type="ECO:0000256" key="7">
    <source>
        <dbReference type="ARBA" id="ARBA00023118"/>
    </source>
</evidence>
<keyword evidence="4 9" id="KW-0269">Exonuclease</keyword>
<dbReference type="PANTHER" id="PTHR37168">
    <property type="entry name" value="CRISPR-ASSOCIATED EXONUCLEASE CAS4"/>
    <property type="match status" value="1"/>
</dbReference>
<gene>
    <name evidence="11" type="primary">cas4_1</name>
    <name evidence="11" type="ordered locus">DICTH_0063</name>
</gene>
<evidence type="ECO:0000256" key="1">
    <source>
        <dbReference type="ARBA" id="ARBA00022722"/>
    </source>
</evidence>
<dbReference type="AlphaFoldDB" id="B5YAX7"/>
<organism evidence="11 12">
    <name type="scientific">Dictyoglomus thermophilum (strain ATCC 35947 / DSM 3960 / H-6-12)</name>
    <dbReference type="NCBI Taxonomy" id="309799"/>
    <lineage>
        <taxon>Bacteria</taxon>
        <taxon>Pseudomonadati</taxon>
        <taxon>Dictyoglomota</taxon>
        <taxon>Dictyoglomia</taxon>
        <taxon>Dictyoglomales</taxon>
        <taxon>Dictyoglomaceae</taxon>
        <taxon>Dictyoglomus</taxon>
    </lineage>
</organism>
<name>B5YAX7_DICT6</name>
<dbReference type="STRING" id="309799.DICTH_0063"/>
<keyword evidence="1 9" id="KW-0540">Nuclease</keyword>
<dbReference type="RefSeq" id="WP_012548768.1">
    <property type="nucleotide sequence ID" value="NC_011297.1"/>
</dbReference>
<evidence type="ECO:0000259" key="10">
    <source>
        <dbReference type="Pfam" id="PF01930"/>
    </source>
</evidence>
<dbReference type="GO" id="GO:0051536">
    <property type="term" value="F:iron-sulfur cluster binding"/>
    <property type="evidence" value="ECO:0007669"/>
    <property type="project" value="UniProtKB-KW"/>
</dbReference>
<dbReference type="Proteomes" id="UP000001733">
    <property type="component" value="Chromosome"/>
</dbReference>
<reference evidence="11 12" key="1">
    <citation type="journal article" date="2014" name="Genome Announc.">
        <title>Complete Genome Sequence of the Extreme Thermophile Dictyoglomus thermophilum H-6-12.</title>
        <authorList>
            <person name="Coil D.A."/>
            <person name="Badger J.H."/>
            <person name="Forberger H.C."/>
            <person name="Riggs F."/>
            <person name="Madupu R."/>
            <person name="Fedorova N."/>
            <person name="Ward N."/>
            <person name="Robb F.T."/>
            <person name="Eisen J.A."/>
        </authorList>
    </citation>
    <scope>NUCLEOTIDE SEQUENCE [LARGE SCALE GENOMIC DNA]</scope>
    <source>
        <strain evidence="12">ATCC 35947 / DSM 3960 / H-6-12</strain>
    </source>
</reference>
<comment type="cofactor">
    <cofactor evidence="9">
        <name>Mg(2+)</name>
        <dbReference type="ChEBI" id="CHEBI:18420"/>
    </cofactor>
    <cofactor evidence="9">
        <name>Mn(2+)</name>
        <dbReference type="ChEBI" id="CHEBI:29035"/>
    </cofactor>
    <text evidence="9">Mg(2+) or Mn(2+) required for ssDNA cleavage activity.</text>
</comment>
<keyword evidence="12" id="KW-1185">Reference proteome</keyword>
<keyword evidence="8 9" id="KW-0464">Manganese</keyword>
<keyword evidence="5 9" id="KW-0408">Iron</keyword>
<sequence>MVDLLQNLRITGIKINYLFVCERKLWLFDRGIGMEETSEKVFLGKLLDEFSYPKEKKKKILIDNLICIDILNEEEIREVKYSDKLEEPNKMQILYYLYYLKKLGIRKKGILNYPKQKKREIVELTPEKEKLIEDAIKKIEEVVGRENPPPVEKKRYCKKCAYYEFCFIGE</sequence>
<keyword evidence="6 9" id="KW-0411">Iron-sulfur</keyword>
<dbReference type="PaxDb" id="309799-DICTH_0063"/>
<dbReference type="Gene3D" id="3.90.320.10">
    <property type="match status" value="1"/>
</dbReference>
<evidence type="ECO:0000256" key="5">
    <source>
        <dbReference type="ARBA" id="ARBA00023004"/>
    </source>
</evidence>
<keyword evidence="7 9" id="KW-0051">Antiviral defense</keyword>
<comment type="function">
    <text evidence="9">CRISPR (clustered regularly interspaced short palindromic repeat) is an adaptive immune system that provides protection against mobile genetic elements (viruses, transposable elements and conjugative plasmids). CRISPR clusters contain sequences complementary to antecedent mobile elements and target invading nucleic acids. CRISPR clusters are transcribed and processed into CRISPR RNA (crRNA).</text>
</comment>
<evidence type="ECO:0000256" key="3">
    <source>
        <dbReference type="ARBA" id="ARBA00022801"/>
    </source>
</evidence>
<dbReference type="HOGENOM" id="CLU_133784_0_0_0"/>
<dbReference type="Pfam" id="PF01930">
    <property type="entry name" value="Cas_Cas4"/>
    <property type="match status" value="1"/>
</dbReference>
<comment type="cofactor">
    <cofactor evidence="9">
        <name>iron-sulfur cluster</name>
        <dbReference type="ChEBI" id="CHEBI:30408"/>
    </cofactor>
</comment>
<dbReference type="EMBL" id="CP001146">
    <property type="protein sequence ID" value="ACI20136.1"/>
    <property type="molecule type" value="Genomic_DNA"/>
</dbReference>
<dbReference type="GO" id="GO:0046872">
    <property type="term" value="F:metal ion binding"/>
    <property type="evidence" value="ECO:0007669"/>
    <property type="project" value="UniProtKB-KW"/>
</dbReference>
<evidence type="ECO:0000256" key="2">
    <source>
        <dbReference type="ARBA" id="ARBA00022723"/>
    </source>
</evidence>
<keyword evidence="2 9" id="KW-0479">Metal-binding</keyword>
<evidence type="ECO:0000256" key="4">
    <source>
        <dbReference type="ARBA" id="ARBA00022839"/>
    </source>
</evidence>
<dbReference type="OrthoDB" id="9794720at2"/>
<dbReference type="GO" id="GO:0004527">
    <property type="term" value="F:exonuclease activity"/>
    <property type="evidence" value="ECO:0007669"/>
    <property type="project" value="UniProtKB-KW"/>
</dbReference>
<dbReference type="NCBIfam" id="TIGR00372">
    <property type="entry name" value="cas4"/>
    <property type="match status" value="1"/>
</dbReference>
<dbReference type="EC" id="3.1.12.1" evidence="9"/>